<evidence type="ECO:0000313" key="2">
    <source>
        <dbReference type="Proteomes" id="UP000321424"/>
    </source>
</evidence>
<dbReference type="EMBL" id="BJXA01000069">
    <property type="protein sequence ID" value="GEM42429.1"/>
    <property type="molecule type" value="Genomic_DNA"/>
</dbReference>
<proteinExistence type="predicted"/>
<dbReference type="Proteomes" id="UP000321424">
    <property type="component" value="Unassembled WGS sequence"/>
</dbReference>
<comment type="caution">
    <text evidence="1">The sequence shown here is derived from an EMBL/GenBank/DDBJ whole genome shotgun (WGS) entry which is preliminary data.</text>
</comment>
<name>A0A511MP86_9NOCA</name>
<keyword evidence="2" id="KW-1185">Reference proteome</keyword>
<organism evidence="1 2">
    <name type="scientific">Nocardia ninae NBRC 108245</name>
    <dbReference type="NCBI Taxonomy" id="1210091"/>
    <lineage>
        <taxon>Bacteria</taxon>
        <taxon>Bacillati</taxon>
        <taxon>Actinomycetota</taxon>
        <taxon>Actinomycetes</taxon>
        <taxon>Mycobacteriales</taxon>
        <taxon>Nocardiaceae</taxon>
        <taxon>Nocardia</taxon>
    </lineage>
</organism>
<evidence type="ECO:0000313" key="1">
    <source>
        <dbReference type="EMBL" id="GEM42429.1"/>
    </source>
</evidence>
<protein>
    <recommendedName>
        <fullName evidence="3">Resolvase/invertase-type recombinase catalytic domain-containing protein</fullName>
    </recommendedName>
</protein>
<sequence>MWGRPTAIGYLRRDVSGVSQVWDETQIRSVAKRLGYELAKIVVFGPQTGHPVSQLLDTIERVGADAVVMPTLQHLADELDLVVRVCDVITVNPENTYARWVLPENSWQTPRADGIAARGVLMARGKGCRGKRVSSVRNEVSESYGRAATFRSVHPLRCAT</sequence>
<reference evidence="1 2" key="1">
    <citation type="submission" date="2019-07" db="EMBL/GenBank/DDBJ databases">
        <title>Whole genome shotgun sequence of Nocardia ninae NBRC 108245.</title>
        <authorList>
            <person name="Hosoyama A."/>
            <person name="Uohara A."/>
            <person name="Ohji S."/>
            <person name="Ichikawa N."/>
        </authorList>
    </citation>
    <scope>NUCLEOTIDE SEQUENCE [LARGE SCALE GENOMIC DNA]</scope>
    <source>
        <strain evidence="1 2">NBRC 108245</strain>
    </source>
</reference>
<dbReference type="AlphaFoldDB" id="A0A511MP86"/>
<evidence type="ECO:0008006" key="3">
    <source>
        <dbReference type="Google" id="ProtNLM"/>
    </source>
</evidence>
<gene>
    <name evidence="1" type="ORF">NN4_69480</name>
</gene>
<accession>A0A511MP86</accession>